<evidence type="ECO:0000259" key="4">
    <source>
        <dbReference type="PROSITE" id="PS51203"/>
    </source>
</evidence>
<dbReference type="Pfam" id="PF04969">
    <property type="entry name" value="CS"/>
    <property type="match status" value="1"/>
</dbReference>
<dbReference type="GO" id="GO:0071014">
    <property type="term" value="C:post-mRNA release spliceosomal complex"/>
    <property type="evidence" value="ECO:0007669"/>
    <property type="project" value="TreeGrafter"/>
</dbReference>
<dbReference type="CDD" id="cd07380">
    <property type="entry name" value="MPP_CWF19_N"/>
    <property type="match status" value="1"/>
</dbReference>
<dbReference type="AlphaFoldDB" id="C5LD99"/>
<evidence type="ECO:0000259" key="3">
    <source>
        <dbReference type="PROSITE" id="PS50102"/>
    </source>
</evidence>
<name>C5LD99_PERM5</name>
<dbReference type="Gene3D" id="2.60.40.790">
    <property type="match status" value="1"/>
</dbReference>
<dbReference type="InterPro" id="IPR006768">
    <property type="entry name" value="Cwf19-like_C_dom-1"/>
</dbReference>
<dbReference type="GeneID" id="9050798"/>
<dbReference type="InterPro" id="IPR008978">
    <property type="entry name" value="HSP20-like_chaperone"/>
</dbReference>
<dbReference type="CDD" id="cd06467">
    <property type="entry name" value="p23_NUDC_like"/>
    <property type="match status" value="1"/>
</dbReference>
<dbReference type="SUPFAM" id="SSF56300">
    <property type="entry name" value="Metallo-dependent phosphatases"/>
    <property type="match status" value="1"/>
</dbReference>
<evidence type="ECO:0000313" key="5">
    <source>
        <dbReference type="EMBL" id="EER05231.1"/>
    </source>
</evidence>
<feature type="region of interest" description="Disordered" evidence="2">
    <location>
        <begin position="549"/>
        <end position="594"/>
    </location>
</feature>
<dbReference type="Proteomes" id="UP000007800">
    <property type="component" value="Unassembled WGS sequence"/>
</dbReference>
<dbReference type="Gene3D" id="3.30.428.10">
    <property type="entry name" value="HIT-like"/>
    <property type="match status" value="1"/>
</dbReference>
<dbReference type="InterPro" id="IPR012677">
    <property type="entry name" value="Nucleotide-bd_a/b_plait_sf"/>
</dbReference>
<dbReference type="SUPFAM" id="SSF49764">
    <property type="entry name" value="HSP20-like chaperones"/>
    <property type="match status" value="1"/>
</dbReference>
<keyword evidence="1" id="KW-0694">RNA-binding</keyword>
<keyword evidence="6" id="KW-1185">Reference proteome</keyword>
<feature type="compositionally biased region" description="Basic and acidic residues" evidence="2">
    <location>
        <begin position="571"/>
        <end position="584"/>
    </location>
</feature>
<reference evidence="5 6" key="1">
    <citation type="submission" date="2008-07" db="EMBL/GenBank/DDBJ databases">
        <authorList>
            <person name="El-Sayed N."/>
            <person name="Caler E."/>
            <person name="Inman J."/>
            <person name="Amedeo P."/>
            <person name="Hass B."/>
            <person name="Wortman J."/>
        </authorList>
    </citation>
    <scope>NUCLEOTIDE SEQUENCE [LARGE SCALE GENOMIC DNA]</scope>
    <source>
        <strain evidence="6">ATCC 50983 / TXsc</strain>
    </source>
</reference>
<dbReference type="OrthoDB" id="444325at2759"/>
<dbReference type="InterPro" id="IPR035979">
    <property type="entry name" value="RBD_domain_sf"/>
</dbReference>
<gene>
    <name evidence="5" type="ORF">Pmar_PMAR027872</name>
</gene>
<protein>
    <recommendedName>
        <fullName evidence="7">RRM domain-containing protein</fullName>
    </recommendedName>
</protein>
<feature type="domain" description="RRM" evidence="3">
    <location>
        <begin position="589"/>
        <end position="668"/>
    </location>
</feature>
<dbReference type="GO" id="GO:0000398">
    <property type="term" value="P:mRNA splicing, via spliceosome"/>
    <property type="evidence" value="ECO:0007669"/>
    <property type="project" value="TreeGrafter"/>
</dbReference>
<dbReference type="GO" id="GO:0003723">
    <property type="term" value="F:RNA binding"/>
    <property type="evidence" value="ECO:0007669"/>
    <property type="project" value="UniProtKB-UniRule"/>
</dbReference>
<dbReference type="PROSITE" id="PS50102">
    <property type="entry name" value="RRM"/>
    <property type="match status" value="1"/>
</dbReference>
<evidence type="ECO:0000256" key="1">
    <source>
        <dbReference type="PROSITE-ProRule" id="PRU00176"/>
    </source>
</evidence>
<dbReference type="Gene3D" id="3.30.70.330">
    <property type="match status" value="1"/>
</dbReference>
<organism evidence="6">
    <name type="scientific">Perkinsus marinus (strain ATCC 50983 / TXsc)</name>
    <dbReference type="NCBI Taxonomy" id="423536"/>
    <lineage>
        <taxon>Eukaryota</taxon>
        <taxon>Sar</taxon>
        <taxon>Alveolata</taxon>
        <taxon>Perkinsozoa</taxon>
        <taxon>Perkinsea</taxon>
        <taxon>Perkinsida</taxon>
        <taxon>Perkinsidae</taxon>
        <taxon>Perkinsus</taxon>
    </lineage>
</organism>
<dbReference type="PANTHER" id="PTHR12072:SF4">
    <property type="entry name" value="CWF19-LIKE PROTEIN 1"/>
    <property type="match status" value="1"/>
</dbReference>
<dbReference type="Pfam" id="PF04677">
    <property type="entry name" value="CwfJ_C_1"/>
    <property type="match status" value="1"/>
</dbReference>
<accession>C5LD99</accession>
<dbReference type="InParanoid" id="C5LD99"/>
<dbReference type="InterPro" id="IPR040194">
    <property type="entry name" value="Cwf19-like"/>
</dbReference>
<evidence type="ECO:0000256" key="2">
    <source>
        <dbReference type="SAM" id="MobiDB-lite"/>
    </source>
</evidence>
<proteinExistence type="predicted"/>
<dbReference type="InterPro" id="IPR007052">
    <property type="entry name" value="CS_dom"/>
</dbReference>
<dbReference type="InterPro" id="IPR029052">
    <property type="entry name" value="Metallo-depent_PP-like"/>
</dbReference>
<dbReference type="InterPro" id="IPR000504">
    <property type="entry name" value="RRM_dom"/>
</dbReference>
<dbReference type="SMART" id="SM00360">
    <property type="entry name" value="RRM"/>
    <property type="match status" value="1"/>
</dbReference>
<evidence type="ECO:0000313" key="6">
    <source>
        <dbReference type="Proteomes" id="UP000007800"/>
    </source>
</evidence>
<dbReference type="GO" id="GO:0061632">
    <property type="term" value="F:RNA lariat debranching enzyme activator activity"/>
    <property type="evidence" value="ECO:0007669"/>
    <property type="project" value="TreeGrafter"/>
</dbReference>
<dbReference type="RefSeq" id="XP_002773415.1">
    <property type="nucleotide sequence ID" value="XM_002773369.1"/>
</dbReference>
<dbReference type="EMBL" id="GG680969">
    <property type="protein sequence ID" value="EER05231.1"/>
    <property type="molecule type" value="Genomic_DNA"/>
</dbReference>
<dbReference type="PROSITE" id="PS51203">
    <property type="entry name" value="CS"/>
    <property type="match status" value="1"/>
</dbReference>
<dbReference type="SUPFAM" id="SSF54928">
    <property type="entry name" value="RNA-binding domain, RBD"/>
    <property type="match status" value="1"/>
</dbReference>
<sequence>MSTSVPHKPTEFTYVLIPADSNEPIQELKSPQVELEDDTFVKKLKIYFASKSDEASLDKQQFLAQLSAHAKQDVSKSVSSDMLEKLMSMTTVDILTLALPVPKTNYTGVSMYVDDKGVAKNLPVNLRAQGLTSACGLLGNQIRGDAFVGRMYDDGKDEWFRTDFNEADLNSGLEWIAMAKSINRRQGGGTTLSALTSQYGMGSNSEVAAPTSVANMPNREEPVKREGYTYRQTKDEVEIDIPLASGVSKGDIKVTIKPKFISVHINNMPVAIEGPLWGHVDTDGSGWMIDEGILTITMEKEKVNQWGDLSWKSEFLERLWYSMTSKSVKVLLSGDVRGNLERLVSTTEKQIAKVGNFDLALCVGDFFSEAGEEGLKPFMEGSRKLPLPIRYLASSSSSATTAVATLDNLASIQGGSIVQVAGLTIAAMNTDSDAASLEKNIASLSTTVDVLLTNDWPEGYGVGLDVSSVPPHVTHVITSKEVSRIAVLLKPRYIFCGHADLYYLRQPFKWPDSDIVCRMICVGKVGSSGKERRWLHALNISLSDEGRSPDNLTRCPFADGPEPQQSHKRSHPEGHQHDAKRHAPETPSTELFIPNIPRQENRSNEEAIWTSLTKVFEGMPGFRRVNVDSVRGFAWVRFSTVKDATLAREKSQELDMGGRRLIVRFSRPKEGADVRGIDVKQLDSSPHQDCWFCLANPNLERHMIFAANLEAYLSTAKGPINDLHIILCPVTHFACSTHCSDKVFTAINKYIDEVTYVMESQYNSDVVVFERWAQMRSSAAMHMQVHLVGVPREGGKPADSQKWLEQVTTMADDHELKVHKMGRYSRDEIEGIAKTTSESGTPPYIYMQLPGPNKVRLLLTPTRTSSVPMNFGREAVVKCMGLPTERLEWRSCQQSTEEETELARKLKISFETAKRH</sequence>
<feature type="domain" description="CS" evidence="4">
    <location>
        <begin position="223"/>
        <end position="310"/>
    </location>
</feature>
<dbReference type="SUPFAM" id="SSF54197">
    <property type="entry name" value="HIT-like"/>
    <property type="match status" value="1"/>
</dbReference>
<dbReference type="InterPro" id="IPR036265">
    <property type="entry name" value="HIT-like_sf"/>
</dbReference>
<evidence type="ECO:0008006" key="7">
    <source>
        <dbReference type="Google" id="ProtNLM"/>
    </source>
</evidence>
<dbReference type="PANTHER" id="PTHR12072">
    <property type="entry name" value="CWF19, CELL CYCLE CONTROL PROTEIN"/>
    <property type="match status" value="1"/>
</dbReference>